<evidence type="ECO:0000313" key="4">
    <source>
        <dbReference type="EMBL" id="MBO1321695.1"/>
    </source>
</evidence>
<gene>
    <name evidence="4" type="ORF">J3U88_24665</name>
</gene>
<feature type="DNA-binding region" description="H-T-H motif" evidence="2">
    <location>
        <begin position="34"/>
        <end position="53"/>
    </location>
</feature>
<organism evidence="4 5">
    <name type="scientific">Acanthopleuribacter pedis</name>
    <dbReference type="NCBI Taxonomy" id="442870"/>
    <lineage>
        <taxon>Bacteria</taxon>
        <taxon>Pseudomonadati</taxon>
        <taxon>Acidobacteriota</taxon>
        <taxon>Holophagae</taxon>
        <taxon>Acanthopleuribacterales</taxon>
        <taxon>Acanthopleuribacteraceae</taxon>
        <taxon>Acanthopleuribacter</taxon>
    </lineage>
</organism>
<dbReference type="Pfam" id="PF00440">
    <property type="entry name" value="TetR_N"/>
    <property type="match status" value="1"/>
</dbReference>
<dbReference type="RefSeq" id="WP_207861668.1">
    <property type="nucleotide sequence ID" value="NZ_JAFREP010000026.1"/>
</dbReference>
<keyword evidence="5" id="KW-1185">Reference proteome</keyword>
<dbReference type="AlphaFoldDB" id="A0A8J7QKN5"/>
<evidence type="ECO:0000256" key="2">
    <source>
        <dbReference type="PROSITE-ProRule" id="PRU00335"/>
    </source>
</evidence>
<evidence type="ECO:0000256" key="1">
    <source>
        <dbReference type="ARBA" id="ARBA00023125"/>
    </source>
</evidence>
<reference evidence="4" key="1">
    <citation type="submission" date="2021-03" db="EMBL/GenBank/DDBJ databases">
        <authorList>
            <person name="Wang G."/>
        </authorList>
    </citation>
    <scope>NUCLEOTIDE SEQUENCE</scope>
    <source>
        <strain evidence="4">KCTC 12899</strain>
    </source>
</reference>
<dbReference type="GO" id="GO:0003677">
    <property type="term" value="F:DNA binding"/>
    <property type="evidence" value="ECO:0007669"/>
    <property type="project" value="UniProtKB-UniRule"/>
</dbReference>
<dbReference type="InterPro" id="IPR001647">
    <property type="entry name" value="HTH_TetR"/>
</dbReference>
<accession>A0A8J7QKN5</accession>
<dbReference type="PANTHER" id="PTHR30328:SF54">
    <property type="entry name" value="HTH-TYPE TRANSCRIPTIONAL REPRESSOR SCO4008"/>
    <property type="match status" value="1"/>
</dbReference>
<dbReference type="InterPro" id="IPR009057">
    <property type="entry name" value="Homeodomain-like_sf"/>
</dbReference>
<evidence type="ECO:0000313" key="5">
    <source>
        <dbReference type="Proteomes" id="UP000664417"/>
    </source>
</evidence>
<sequence>MNPPKDTRNSAETRANLLFHARMVFAEHGFAGARVDEIAQRAGVNKALINYHFGSKARLFRAILDAFSESFIARISQAVVRGDPPDQQLRQFIRAMGSLIAEFPQLPKLLLIDGRKAFIEDLKPPAHALMALMEMNRILQEGHEQGLFKKLFAGWAYMHIVSSFAFFQLTLPTRQRHVGSELPGFPIPEDSVDFEKFVGFVEDQILSGFALPAREENP</sequence>
<dbReference type="EMBL" id="JAFREP010000026">
    <property type="protein sequence ID" value="MBO1321695.1"/>
    <property type="molecule type" value="Genomic_DNA"/>
</dbReference>
<dbReference type="PANTHER" id="PTHR30328">
    <property type="entry name" value="TRANSCRIPTIONAL REPRESSOR"/>
    <property type="match status" value="1"/>
</dbReference>
<evidence type="ECO:0000259" key="3">
    <source>
        <dbReference type="PROSITE" id="PS50977"/>
    </source>
</evidence>
<proteinExistence type="predicted"/>
<dbReference type="SUPFAM" id="SSF48498">
    <property type="entry name" value="Tetracyclin repressor-like, C-terminal domain"/>
    <property type="match status" value="1"/>
</dbReference>
<name>A0A8J7QKN5_9BACT</name>
<dbReference type="PRINTS" id="PR00455">
    <property type="entry name" value="HTHTETR"/>
</dbReference>
<dbReference type="Proteomes" id="UP000664417">
    <property type="component" value="Unassembled WGS sequence"/>
</dbReference>
<keyword evidence="1 2" id="KW-0238">DNA-binding</keyword>
<dbReference type="SUPFAM" id="SSF46689">
    <property type="entry name" value="Homeodomain-like"/>
    <property type="match status" value="1"/>
</dbReference>
<feature type="domain" description="HTH tetR-type" evidence="3">
    <location>
        <begin position="11"/>
        <end position="71"/>
    </location>
</feature>
<comment type="caution">
    <text evidence="4">The sequence shown here is derived from an EMBL/GenBank/DDBJ whole genome shotgun (WGS) entry which is preliminary data.</text>
</comment>
<protein>
    <submittedName>
        <fullName evidence="4">TetR/AcrR family transcriptional regulator</fullName>
    </submittedName>
</protein>
<dbReference type="Gene3D" id="1.10.357.10">
    <property type="entry name" value="Tetracycline Repressor, domain 2"/>
    <property type="match status" value="1"/>
</dbReference>
<dbReference type="InterPro" id="IPR050109">
    <property type="entry name" value="HTH-type_TetR-like_transc_reg"/>
</dbReference>
<dbReference type="InterPro" id="IPR036271">
    <property type="entry name" value="Tet_transcr_reg_TetR-rel_C_sf"/>
</dbReference>
<dbReference type="PROSITE" id="PS50977">
    <property type="entry name" value="HTH_TETR_2"/>
    <property type="match status" value="1"/>
</dbReference>